<dbReference type="InterPro" id="IPR006616">
    <property type="entry name" value="DM9_repeat"/>
</dbReference>
<dbReference type="PANTHER" id="PTHR31649:SF10">
    <property type="entry name" value="IP19903P-RELATED"/>
    <property type="match status" value="1"/>
</dbReference>
<keyword evidence="3" id="KW-1185">Reference proteome</keyword>
<gene>
    <name evidence="2" type="ORF">Zmor_017322</name>
</gene>
<proteinExistence type="predicted"/>
<reference evidence="2" key="1">
    <citation type="journal article" date="2023" name="G3 (Bethesda)">
        <title>Whole genome assemblies of Zophobas morio and Tenebrio molitor.</title>
        <authorList>
            <person name="Kaur S."/>
            <person name="Stinson S.A."/>
            <person name="diCenzo G.C."/>
        </authorList>
    </citation>
    <scope>NUCLEOTIDE SEQUENCE</scope>
    <source>
        <strain evidence="2">QUZm001</strain>
    </source>
</reference>
<dbReference type="EMBL" id="JALNTZ010000005">
    <property type="protein sequence ID" value="KAJ3651272.1"/>
    <property type="molecule type" value="Genomic_DNA"/>
</dbReference>
<accession>A0AA38I8N1</accession>
<evidence type="ECO:0000313" key="3">
    <source>
        <dbReference type="Proteomes" id="UP001168821"/>
    </source>
</evidence>
<evidence type="ECO:0000256" key="1">
    <source>
        <dbReference type="SAM" id="SignalP"/>
    </source>
</evidence>
<dbReference type="PANTHER" id="PTHR31649">
    <property type="entry name" value="AGAP009604-PA"/>
    <property type="match status" value="1"/>
</dbReference>
<feature type="signal peptide" evidence="1">
    <location>
        <begin position="1"/>
        <end position="17"/>
    </location>
</feature>
<evidence type="ECO:0000313" key="2">
    <source>
        <dbReference type="EMBL" id="KAJ3651272.1"/>
    </source>
</evidence>
<sequence>MAAGALVFLSLLPCVFMDTKFTSGNCSYHWTLYNGTIPEDAIPGGRDVSGETFYVGLVQLKLINEVFAGMILPSSGTARITSLGITREVKNDPFTIINILCSSDKEAFEWVSTKSENLHLLTDHNLVGGGKVLGQDLYIGRVRSDGGIVLGKVFPHRFIYQGLYVPSKGVFAQFMSYQVLAFNCKDKKRDKEEDFDFGGRNGENGTLEF</sequence>
<dbReference type="AlphaFoldDB" id="A0AA38I8N1"/>
<protein>
    <submittedName>
        <fullName evidence="2">Uncharacterized protein</fullName>
    </submittedName>
</protein>
<dbReference type="Proteomes" id="UP001168821">
    <property type="component" value="Unassembled WGS sequence"/>
</dbReference>
<name>A0AA38I8N1_9CUCU</name>
<feature type="chain" id="PRO_5041217887" evidence="1">
    <location>
        <begin position="18"/>
        <end position="209"/>
    </location>
</feature>
<keyword evidence="1" id="KW-0732">Signal</keyword>
<dbReference type="Pfam" id="PF11901">
    <property type="entry name" value="DM9"/>
    <property type="match status" value="1"/>
</dbReference>
<organism evidence="2 3">
    <name type="scientific">Zophobas morio</name>
    <dbReference type="NCBI Taxonomy" id="2755281"/>
    <lineage>
        <taxon>Eukaryota</taxon>
        <taxon>Metazoa</taxon>
        <taxon>Ecdysozoa</taxon>
        <taxon>Arthropoda</taxon>
        <taxon>Hexapoda</taxon>
        <taxon>Insecta</taxon>
        <taxon>Pterygota</taxon>
        <taxon>Neoptera</taxon>
        <taxon>Endopterygota</taxon>
        <taxon>Coleoptera</taxon>
        <taxon>Polyphaga</taxon>
        <taxon>Cucujiformia</taxon>
        <taxon>Tenebrionidae</taxon>
        <taxon>Zophobas</taxon>
    </lineage>
</organism>
<comment type="caution">
    <text evidence="2">The sequence shown here is derived from an EMBL/GenBank/DDBJ whole genome shotgun (WGS) entry which is preliminary data.</text>
</comment>